<dbReference type="SUPFAM" id="SSF52440">
    <property type="entry name" value="PreATP-grasp domain"/>
    <property type="match status" value="1"/>
</dbReference>
<evidence type="ECO:0000259" key="14">
    <source>
        <dbReference type="PROSITE" id="PS50975"/>
    </source>
</evidence>
<dbReference type="Gene3D" id="3.40.50.20">
    <property type="match status" value="2"/>
</dbReference>
<dbReference type="UniPathway" id="UPA00219"/>
<keyword evidence="8 10" id="KW-0573">Peptidoglycan synthesis</keyword>
<dbReference type="GO" id="GO:0008360">
    <property type="term" value="P:regulation of cell shape"/>
    <property type="evidence" value="ECO:0007669"/>
    <property type="project" value="UniProtKB-KW"/>
</dbReference>
<keyword evidence="3 10" id="KW-0963">Cytoplasm</keyword>
<feature type="active site" evidence="11">
    <location>
        <position position="17"/>
    </location>
</feature>
<feature type="binding site" evidence="12">
    <location>
        <position position="283"/>
    </location>
    <ligand>
        <name>Mg(2+)</name>
        <dbReference type="ChEBI" id="CHEBI:18420"/>
        <label>2</label>
    </ligand>
</feature>
<evidence type="ECO:0000256" key="7">
    <source>
        <dbReference type="ARBA" id="ARBA00022960"/>
    </source>
</evidence>
<dbReference type="PROSITE" id="PS00844">
    <property type="entry name" value="DALA_DALA_LIGASE_2"/>
    <property type="match status" value="1"/>
</dbReference>
<dbReference type="NCBIfam" id="TIGR01205">
    <property type="entry name" value="D_ala_D_alaTIGR"/>
    <property type="match status" value="1"/>
</dbReference>
<dbReference type="SUPFAM" id="SSF56059">
    <property type="entry name" value="Glutathione synthetase ATP-binding domain-like"/>
    <property type="match status" value="1"/>
</dbReference>
<keyword evidence="9 10" id="KW-0961">Cell wall biogenesis/degradation</keyword>
<accession>A0A0G1UAG3</accession>
<comment type="subcellular location">
    <subcellularLocation>
        <location evidence="1 10">Cytoplasm</location>
    </subcellularLocation>
</comment>
<evidence type="ECO:0000256" key="4">
    <source>
        <dbReference type="ARBA" id="ARBA00022598"/>
    </source>
</evidence>
<proteinExistence type="inferred from homology"/>
<evidence type="ECO:0000256" key="5">
    <source>
        <dbReference type="ARBA" id="ARBA00022741"/>
    </source>
</evidence>
<dbReference type="GO" id="GO:0046872">
    <property type="term" value="F:metal ion binding"/>
    <property type="evidence" value="ECO:0007669"/>
    <property type="project" value="UniProtKB-KW"/>
</dbReference>
<keyword evidence="5 13" id="KW-0547">Nucleotide-binding</keyword>
<evidence type="ECO:0000256" key="8">
    <source>
        <dbReference type="ARBA" id="ARBA00022984"/>
    </source>
</evidence>
<dbReference type="AlphaFoldDB" id="A0A0G1UAG3"/>
<dbReference type="HAMAP" id="MF_00047">
    <property type="entry name" value="Dala_Dala_lig"/>
    <property type="match status" value="1"/>
</dbReference>
<comment type="similarity">
    <text evidence="2 10">Belongs to the D-alanine--D-alanine ligase family.</text>
</comment>
<comment type="function">
    <text evidence="10">Cell wall formation.</text>
</comment>
<dbReference type="GO" id="GO:0009252">
    <property type="term" value="P:peptidoglycan biosynthetic process"/>
    <property type="evidence" value="ECO:0007669"/>
    <property type="project" value="UniProtKB-UniRule"/>
</dbReference>
<evidence type="ECO:0000256" key="9">
    <source>
        <dbReference type="ARBA" id="ARBA00023316"/>
    </source>
</evidence>
<dbReference type="GO" id="GO:0005737">
    <property type="term" value="C:cytoplasm"/>
    <property type="evidence" value="ECO:0007669"/>
    <property type="project" value="UniProtKB-SubCell"/>
</dbReference>
<dbReference type="InterPro" id="IPR013815">
    <property type="entry name" value="ATP_grasp_subdomain_1"/>
</dbReference>
<evidence type="ECO:0000256" key="2">
    <source>
        <dbReference type="ARBA" id="ARBA00010871"/>
    </source>
</evidence>
<comment type="pathway">
    <text evidence="10">Cell wall biogenesis; peptidoglycan biosynthesis.</text>
</comment>
<feature type="active site" evidence="11">
    <location>
        <position position="294"/>
    </location>
</feature>
<dbReference type="GO" id="GO:0071555">
    <property type="term" value="P:cell wall organization"/>
    <property type="evidence" value="ECO:0007669"/>
    <property type="project" value="UniProtKB-KW"/>
</dbReference>
<dbReference type="Gene3D" id="3.30.1490.20">
    <property type="entry name" value="ATP-grasp fold, A domain"/>
    <property type="match status" value="1"/>
</dbReference>
<dbReference type="InterPro" id="IPR000291">
    <property type="entry name" value="D-Ala_lig_Van_CS"/>
</dbReference>
<dbReference type="GO" id="GO:0005524">
    <property type="term" value="F:ATP binding"/>
    <property type="evidence" value="ECO:0007669"/>
    <property type="project" value="UniProtKB-UniRule"/>
</dbReference>
<sequence length="326" mass="36064">MSNKVRITVLMGGPSHEYEVSLNSGKNVLTHLNTDKYHVDSIHIDKKGEWPLRPEHLKGKTDMAFIAMHGPYGEDGTIQSLLEAIELPYTGSNALVSALGMNKFLSLRHFRDSGLRIPLTILVSKKDWLRNAARVLKEINSYLEYPLVVKPNQFGSSVGVVFVNHRNDLAATLEKSFAGARDLIVQPFIAGKEVTCAVLDQGFGKTAYALPPTEIVPLASHFFDYESKYDPKGALEITPARLPETWLREIKQTAVRAHYALGCRGMSRTDMILGKDNKLYVLELNTIPGLTENSLLPKAALSVGIGFSQLLDRIINAGFLSSFGRK</sequence>
<comment type="caution">
    <text evidence="15">The sequence shown here is derived from an EMBL/GenBank/DDBJ whole genome shotgun (WGS) entry which is preliminary data.</text>
</comment>
<reference evidence="15 16" key="1">
    <citation type="journal article" date="2015" name="Nature">
        <title>rRNA introns, odd ribosomes, and small enigmatic genomes across a large radiation of phyla.</title>
        <authorList>
            <person name="Brown C.T."/>
            <person name="Hug L.A."/>
            <person name="Thomas B.C."/>
            <person name="Sharon I."/>
            <person name="Castelle C.J."/>
            <person name="Singh A."/>
            <person name="Wilkins M.J."/>
            <person name="Williams K.H."/>
            <person name="Banfield J.F."/>
        </authorList>
    </citation>
    <scope>NUCLEOTIDE SEQUENCE [LARGE SCALE GENOMIC DNA]</scope>
</reference>
<name>A0A0G1UAG3_9BACT</name>
<dbReference type="PROSITE" id="PS00843">
    <property type="entry name" value="DALA_DALA_LIGASE_1"/>
    <property type="match status" value="1"/>
</dbReference>
<dbReference type="PIRSF" id="PIRSF039102">
    <property type="entry name" value="Ddl/VanB"/>
    <property type="match status" value="1"/>
</dbReference>
<dbReference type="EMBL" id="LCPF01000004">
    <property type="protein sequence ID" value="KKU91097.1"/>
    <property type="molecule type" value="Genomic_DNA"/>
</dbReference>
<dbReference type="EC" id="6.3.2.4" evidence="10"/>
<dbReference type="InterPro" id="IPR011095">
    <property type="entry name" value="Dala_Dala_lig_C"/>
</dbReference>
<evidence type="ECO:0000256" key="11">
    <source>
        <dbReference type="PIRSR" id="PIRSR039102-1"/>
    </source>
</evidence>
<dbReference type="InterPro" id="IPR011761">
    <property type="entry name" value="ATP-grasp"/>
</dbReference>
<feature type="domain" description="ATP-grasp" evidence="14">
    <location>
        <begin position="107"/>
        <end position="316"/>
    </location>
</feature>
<evidence type="ECO:0000256" key="6">
    <source>
        <dbReference type="ARBA" id="ARBA00022840"/>
    </source>
</evidence>
<comment type="catalytic activity">
    <reaction evidence="10">
        <text>2 D-alanine + ATP = D-alanyl-D-alanine + ADP + phosphate + H(+)</text>
        <dbReference type="Rhea" id="RHEA:11224"/>
        <dbReference type="ChEBI" id="CHEBI:15378"/>
        <dbReference type="ChEBI" id="CHEBI:30616"/>
        <dbReference type="ChEBI" id="CHEBI:43474"/>
        <dbReference type="ChEBI" id="CHEBI:57416"/>
        <dbReference type="ChEBI" id="CHEBI:57822"/>
        <dbReference type="ChEBI" id="CHEBI:456216"/>
        <dbReference type="EC" id="6.3.2.4"/>
    </reaction>
</comment>
<evidence type="ECO:0000256" key="13">
    <source>
        <dbReference type="PROSITE-ProRule" id="PRU00409"/>
    </source>
</evidence>
<evidence type="ECO:0000256" key="12">
    <source>
        <dbReference type="PIRSR" id="PIRSR039102-3"/>
    </source>
</evidence>
<feature type="binding site" evidence="12">
    <location>
        <position position="270"/>
    </location>
    <ligand>
        <name>Mg(2+)</name>
        <dbReference type="ChEBI" id="CHEBI:18420"/>
        <label>1</label>
    </ligand>
</feature>
<keyword evidence="12" id="KW-0464">Manganese</keyword>
<dbReference type="Pfam" id="PF01820">
    <property type="entry name" value="Dala_Dala_lig_N"/>
    <property type="match status" value="2"/>
</dbReference>
<keyword evidence="6 13" id="KW-0067">ATP-binding</keyword>
<keyword evidence="12" id="KW-0479">Metal-binding</keyword>
<organism evidence="15 16">
    <name type="scientific">Candidatus Jorgensenbacteria bacterium GW2011_GWA1_48_11</name>
    <dbReference type="NCBI Taxonomy" id="1618660"/>
    <lineage>
        <taxon>Bacteria</taxon>
        <taxon>Candidatus Joergenseniibacteriota</taxon>
    </lineage>
</organism>
<keyword evidence="12" id="KW-0460">Magnesium</keyword>
<dbReference type="Proteomes" id="UP000034956">
    <property type="component" value="Unassembled WGS sequence"/>
</dbReference>
<dbReference type="PROSITE" id="PS50975">
    <property type="entry name" value="ATP_GRASP"/>
    <property type="match status" value="1"/>
</dbReference>
<evidence type="ECO:0000256" key="10">
    <source>
        <dbReference type="HAMAP-Rule" id="MF_00047"/>
    </source>
</evidence>
<evidence type="ECO:0000313" key="16">
    <source>
        <dbReference type="Proteomes" id="UP000034956"/>
    </source>
</evidence>
<evidence type="ECO:0000256" key="1">
    <source>
        <dbReference type="ARBA" id="ARBA00004496"/>
    </source>
</evidence>
<keyword evidence="4 10" id="KW-0436">Ligase</keyword>
<dbReference type="PATRIC" id="fig|1618660.3.peg.606"/>
<feature type="binding site" evidence="12">
    <location>
        <position position="283"/>
    </location>
    <ligand>
        <name>Mg(2+)</name>
        <dbReference type="ChEBI" id="CHEBI:18420"/>
        <label>1</label>
    </ligand>
</feature>
<gene>
    <name evidence="10" type="primary">ddl</name>
    <name evidence="15" type="ORF">UY23_C0004G0042</name>
</gene>
<dbReference type="PANTHER" id="PTHR23132">
    <property type="entry name" value="D-ALANINE--D-ALANINE LIGASE"/>
    <property type="match status" value="1"/>
</dbReference>
<dbReference type="InterPro" id="IPR011127">
    <property type="entry name" value="Dala_Dala_lig_N"/>
</dbReference>
<evidence type="ECO:0000256" key="3">
    <source>
        <dbReference type="ARBA" id="ARBA00022490"/>
    </source>
</evidence>
<dbReference type="Pfam" id="PF07478">
    <property type="entry name" value="Dala_Dala_lig_C"/>
    <property type="match status" value="1"/>
</dbReference>
<dbReference type="InterPro" id="IPR016185">
    <property type="entry name" value="PreATP-grasp_dom_sf"/>
</dbReference>
<feature type="active site" evidence="11">
    <location>
        <position position="156"/>
    </location>
</feature>
<dbReference type="GO" id="GO:0008716">
    <property type="term" value="F:D-alanine-D-alanine ligase activity"/>
    <property type="evidence" value="ECO:0007669"/>
    <property type="project" value="UniProtKB-UniRule"/>
</dbReference>
<keyword evidence="7 10" id="KW-0133">Cell shape</keyword>
<dbReference type="NCBIfam" id="NF002378">
    <property type="entry name" value="PRK01372.1"/>
    <property type="match status" value="1"/>
</dbReference>
<comment type="cofactor">
    <cofactor evidence="12">
        <name>Mg(2+)</name>
        <dbReference type="ChEBI" id="CHEBI:18420"/>
    </cofactor>
    <cofactor evidence="12">
        <name>Mn(2+)</name>
        <dbReference type="ChEBI" id="CHEBI:29035"/>
    </cofactor>
    <text evidence="12">Binds 2 magnesium or manganese ions per subunit.</text>
</comment>
<protein>
    <recommendedName>
        <fullName evidence="10">D-alanine--D-alanine ligase</fullName>
        <ecNumber evidence="10">6.3.2.4</ecNumber>
    </recommendedName>
    <alternativeName>
        <fullName evidence="10">D-Ala-D-Ala ligase</fullName>
    </alternativeName>
    <alternativeName>
        <fullName evidence="10">D-alanylalanine synthetase</fullName>
    </alternativeName>
</protein>
<feature type="binding site" evidence="12">
    <location>
        <position position="285"/>
    </location>
    <ligand>
        <name>Mg(2+)</name>
        <dbReference type="ChEBI" id="CHEBI:18420"/>
        <label>2</label>
    </ligand>
</feature>
<evidence type="ECO:0000313" key="15">
    <source>
        <dbReference type="EMBL" id="KKU91097.1"/>
    </source>
</evidence>
<dbReference type="Gene3D" id="3.30.470.20">
    <property type="entry name" value="ATP-grasp fold, B domain"/>
    <property type="match status" value="1"/>
</dbReference>
<dbReference type="PANTHER" id="PTHR23132:SF23">
    <property type="entry name" value="D-ALANINE--D-ALANINE LIGASE B"/>
    <property type="match status" value="1"/>
</dbReference>
<dbReference type="InterPro" id="IPR005905">
    <property type="entry name" value="D_ala_D_ala"/>
</dbReference>